<gene>
    <name evidence="2" type="ORF">FG567_009980</name>
</gene>
<evidence type="ECO:0000313" key="3">
    <source>
        <dbReference type="Proteomes" id="UP000307596"/>
    </source>
</evidence>
<sequence length="61" mass="7028">MRRMKVKELVAEAFTSVAELPPKHAPLMREVATRLDATFAALKESLVQLEQERKGKRHDRI</sequence>
<accession>A0A5C5HHT7</accession>
<evidence type="ECO:0008006" key="4">
    <source>
        <dbReference type="Google" id="ProtNLM"/>
    </source>
</evidence>
<proteinExistence type="predicted"/>
<protein>
    <recommendedName>
        <fullName evidence="4">Prophage protein</fullName>
    </recommendedName>
</protein>
<evidence type="ECO:0000256" key="1">
    <source>
        <dbReference type="SAM" id="Coils"/>
    </source>
</evidence>
<dbReference type="Proteomes" id="UP000307596">
    <property type="component" value="Unassembled WGS sequence"/>
</dbReference>
<reference evidence="2 3" key="1">
    <citation type="journal article" date="2019" name="Appl. Environ. Microbiol.">
        <title>Clinically Unreported Salmonellosis Outbreak Detected via Comparative Genomic Analysis of Municipal Wastewater Salmonella Isolates.</title>
        <authorList>
            <person name="Diemert S."/>
            <person name="Yan T."/>
        </authorList>
    </citation>
    <scope>NUCLEOTIDE SEQUENCE [LARGE SCALE GENOMIC DNA]</scope>
    <source>
        <strain evidence="2 3">HIY0008</strain>
    </source>
</reference>
<dbReference type="RefSeq" id="WP_080076399.1">
    <property type="nucleotide sequence ID" value="NZ_CP117392.1"/>
</dbReference>
<feature type="coiled-coil region" evidence="1">
    <location>
        <begin position="32"/>
        <end position="59"/>
    </location>
</feature>
<dbReference type="AlphaFoldDB" id="A0A5C5HHT7"/>
<name>A0A5C5HHT7_SALET</name>
<evidence type="ECO:0000313" key="2">
    <source>
        <dbReference type="EMBL" id="TRK44329.1"/>
    </source>
</evidence>
<keyword evidence="1" id="KW-0175">Coiled coil</keyword>
<dbReference type="EMBL" id="VDEI02000002">
    <property type="protein sequence ID" value="TRK44329.1"/>
    <property type="molecule type" value="Genomic_DNA"/>
</dbReference>
<organism evidence="2 3">
    <name type="scientific">Salmonella enterica subsp. enterica serovar Give</name>
    <dbReference type="NCBI Taxonomy" id="46626"/>
    <lineage>
        <taxon>Bacteria</taxon>
        <taxon>Pseudomonadati</taxon>
        <taxon>Pseudomonadota</taxon>
        <taxon>Gammaproteobacteria</taxon>
        <taxon>Enterobacterales</taxon>
        <taxon>Enterobacteriaceae</taxon>
        <taxon>Salmonella</taxon>
    </lineage>
</organism>
<comment type="caution">
    <text evidence="2">The sequence shown here is derived from an EMBL/GenBank/DDBJ whole genome shotgun (WGS) entry which is preliminary data.</text>
</comment>